<evidence type="ECO:0000313" key="5">
    <source>
        <dbReference type="Proteomes" id="UP001290462"/>
    </source>
</evidence>
<proteinExistence type="predicted"/>
<dbReference type="GO" id="GO:0016747">
    <property type="term" value="F:acyltransferase activity, transferring groups other than amino-acyl groups"/>
    <property type="evidence" value="ECO:0007669"/>
    <property type="project" value="InterPro"/>
</dbReference>
<keyword evidence="2" id="KW-0012">Acyltransferase</keyword>
<dbReference type="PANTHER" id="PTHR43877:SF2">
    <property type="entry name" value="AMINOALKYLPHOSPHONATE N-ACETYLTRANSFERASE-RELATED"/>
    <property type="match status" value="1"/>
</dbReference>
<dbReference type="AlphaFoldDB" id="A0AAW9K302"/>
<organism evidence="4 5">
    <name type="scientific">Carnobacterium maltaromaticum</name>
    <name type="common">Carnobacterium piscicola</name>
    <dbReference type="NCBI Taxonomy" id="2751"/>
    <lineage>
        <taxon>Bacteria</taxon>
        <taxon>Bacillati</taxon>
        <taxon>Bacillota</taxon>
        <taxon>Bacilli</taxon>
        <taxon>Lactobacillales</taxon>
        <taxon>Carnobacteriaceae</taxon>
        <taxon>Carnobacterium</taxon>
    </lineage>
</organism>
<dbReference type="Pfam" id="PF00583">
    <property type="entry name" value="Acetyltransf_1"/>
    <property type="match status" value="1"/>
</dbReference>
<sequence length="154" mass="17432">MKIELKIVEVTNPDFEELVTELNAFFDQQWGDIAANYQEHHNLAKMKQAIVAYVDGKPVGCGCWKLLTEDSLTGEIKRMYVKEESRGLGIAAKLLQKLEESIAAEGYHEAVLETGADMLGTIKFYEKQGYRLIPNYGEFVNDEVCVCMKKGFSR</sequence>
<comment type="caution">
    <text evidence="4">The sequence shown here is derived from an EMBL/GenBank/DDBJ whole genome shotgun (WGS) entry which is preliminary data.</text>
</comment>
<reference evidence="4" key="1">
    <citation type="submission" date="2023-08" db="EMBL/GenBank/DDBJ databases">
        <title>Genomic characterization of piscicolin 126 produced by Carnobacterium maltaromaticum CM22 strain isolated from salmon (Salmo salar).</title>
        <authorList>
            <person name="Gonzalez-Gragera E."/>
            <person name="Garcia-Lopez J.D."/>
            <person name="Teso-Perez C."/>
            <person name="Gimenez-Hernandez I."/>
            <person name="Peralta-Sanchez J.M."/>
            <person name="Valdivia E."/>
            <person name="Montalban-Lopez M."/>
            <person name="Martin-Platero A.M."/>
            <person name="Banos A."/>
            <person name="Martinez-Bueno M."/>
        </authorList>
    </citation>
    <scope>NUCLEOTIDE SEQUENCE</scope>
    <source>
        <strain evidence="4">CM22</strain>
    </source>
</reference>
<dbReference type="InterPro" id="IPR000182">
    <property type="entry name" value="GNAT_dom"/>
</dbReference>
<dbReference type="EMBL" id="JAVBVO010000003">
    <property type="protein sequence ID" value="MDZ5758845.1"/>
    <property type="molecule type" value="Genomic_DNA"/>
</dbReference>
<dbReference type="RefSeq" id="WP_322808936.1">
    <property type="nucleotide sequence ID" value="NZ_JAVBVO010000003.1"/>
</dbReference>
<accession>A0AAW9K302</accession>
<evidence type="ECO:0000313" key="4">
    <source>
        <dbReference type="EMBL" id="MDZ5758845.1"/>
    </source>
</evidence>
<dbReference type="SUPFAM" id="SSF55729">
    <property type="entry name" value="Acyl-CoA N-acyltransferases (Nat)"/>
    <property type="match status" value="1"/>
</dbReference>
<dbReference type="PANTHER" id="PTHR43877">
    <property type="entry name" value="AMINOALKYLPHOSPHONATE N-ACETYLTRANSFERASE-RELATED-RELATED"/>
    <property type="match status" value="1"/>
</dbReference>
<dbReference type="Gene3D" id="3.40.630.30">
    <property type="match status" value="1"/>
</dbReference>
<protein>
    <submittedName>
        <fullName evidence="4">GNAT family N-acetyltransferase</fullName>
    </submittedName>
</protein>
<keyword evidence="1" id="KW-0808">Transferase</keyword>
<dbReference type="InterPro" id="IPR016181">
    <property type="entry name" value="Acyl_CoA_acyltransferase"/>
</dbReference>
<evidence type="ECO:0000256" key="1">
    <source>
        <dbReference type="ARBA" id="ARBA00022679"/>
    </source>
</evidence>
<gene>
    <name evidence="4" type="ORF">RAK27_09285</name>
</gene>
<dbReference type="CDD" id="cd04301">
    <property type="entry name" value="NAT_SF"/>
    <property type="match status" value="1"/>
</dbReference>
<dbReference type="PROSITE" id="PS51186">
    <property type="entry name" value="GNAT"/>
    <property type="match status" value="1"/>
</dbReference>
<evidence type="ECO:0000256" key="2">
    <source>
        <dbReference type="ARBA" id="ARBA00023315"/>
    </source>
</evidence>
<name>A0AAW9K302_CARML</name>
<feature type="domain" description="N-acetyltransferase" evidence="3">
    <location>
        <begin position="5"/>
        <end position="153"/>
    </location>
</feature>
<evidence type="ECO:0000259" key="3">
    <source>
        <dbReference type="PROSITE" id="PS51186"/>
    </source>
</evidence>
<dbReference type="InterPro" id="IPR050832">
    <property type="entry name" value="Bact_Acetyltransf"/>
</dbReference>
<dbReference type="Proteomes" id="UP001290462">
    <property type="component" value="Unassembled WGS sequence"/>
</dbReference>